<sequence>MPRRVAVYNGDNNALEEVVVAARRGKEGAEGGRVGRGLSPMTTSESSENKLAMAVELDHMYIGCSDSKASIEKDIEVQHLKNIILLHLDLIQQQADELLAKEKQIKNLRDENDNLRAKLERLDRRLSLSLQKKASEAYTNTESQVEVLVSPKTDNDVEAAPFEDGELSGTPGSPHGRTPVTPTTNKAVSQAAITCSPPGKPVSPSTNSLSPSLKVPSPASTKSLSPASKSVSPGGKTRSPASKTGSPASKPGSPSSHIELPGRIGETANKCTLPNSLLEPLEIKADSCFLGKPGSPSHRILSPKQLSPTSKAVSPANRGSYLSNRVSSPPSKPGSPANRPPGEPASPPHKVISPVSRLTTGQNKMGNISSPGRLESLRRTSPKITSPKTSPRERYPRGETNECSLTDSEGLSESVPDPLRKESPRGSERRYGPKRRLESEGEGETVAKRTRSDDSVDSTNHNLRSRDRPKERAKEPASQSSPVSALERPCTPTSRAAALETKKLRQKLLLKERWCRGHPCDDKQGQPPTGRAVRGEGILNTSVAYYLPYGSLRHDPNPEEECLQSQSQVEIPQWGTRILTSLYVMEGTENLEDEVFLKRHSKPEQDEKRRKRWDLQRMREQRHYERLRERYEGRQNTSEPEVSAGNRSLWPNPESALYLLVDDYLPVCAFGQPMARIPPQEFSLPWLSGRSQEGISTRRRKRP</sequence>
<evidence type="ECO:0000313" key="4">
    <source>
        <dbReference type="EMBL" id="JAI64153.1"/>
    </source>
</evidence>
<dbReference type="SMART" id="SM01300">
    <property type="entry name" value="PEHE"/>
    <property type="match status" value="1"/>
</dbReference>
<organism evidence="4">
    <name type="scientific">Scylla olivacea</name>
    <name type="common">Orange mud crab</name>
    <name type="synonym">Cancer olivacea</name>
    <dbReference type="NCBI Taxonomy" id="85551"/>
    <lineage>
        <taxon>Eukaryota</taxon>
        <taxon>Metazoa</taxon>
        <taxon>Ecdysozoa</taxon>
        <taxon>Arthropoda</taxon>
        <taxon>Crustacea</taxon>
        <taxon>Multicrustacea</taxon>
        <taxon>Malacostraca</taxon>
        <taxon>Eumalacostraca</taxon>
        <taxon>Eucarida</taxon>
        <taxon>Decapoda</taxon>
        <taxon>Pleocyemata</taxon>
        <taxon>Brachyura</taxon>
        <taxon>Eubrachyura</taxon>
        <taxon>Portunoidea</taxon>
        <taxon>Portunidae</taxon>
        <taxon>Portuninae</taxon>
        <taxon>Scylla</taxon>
    </lineage>
</organism>
<reference evidence="4" key="1">
    <citation type="submission" date="2015-09" db="EMBL/GenBank/DDBJ databases">
        <title>Scylla olivacea transcriptome.</title>
        <authorList>
            <person name="Ikhwanuddin M."/>
        </authorList>
    </citation>
    <scope>NUCLEOTIDE SEQUENCE</scope>
</reference>
<evidence type="ECO:0000259" key="3">
    <source>
        <dbReference type="PROSITE" id="PS52052"/>
    </source>
</evidence>
<evidence type="ECO:0000256" key="1">
    <source>
        <dbReference type="SAM" id="Coils"/>
    </source>
</evidence>
<proteinExistence type="predicted"/>
<feature type="compositionally biased region" description="Polar residues" evidence="2">
    <location>
        <begin position="356"/>
        <end position="370"/>
    </location>
</feature>
<feature type="compositionally biased region" description="Basic and acidic residues" evidence="2">
    <location>
        <begin position="418"/>
        <end position="454"/>
    </location>
</feature>
<feature type="compositionally biased region" description="Polar residues" evidence="2">
    <location>
        <begin position="180"/>
        <end position="193"/>
    </location>
</feature>
<dbReference type="PANTHER" id="PTHR21656:SF2">
    <property type="entry name" value="MALE-SPECIFIC LETHAL 1 HOMOLOG"/>
    <property type="match status" value="1"/>
</dbReference>
<feature type="compositionally biased region" description="Polar residues" evidence="2">
    <location>
        <begin position="218"/>
        <end position="231"/>
    </location>
</feature>
<dbReference type="Pfam" id="PF15275">
    <property type="entry name" value="PEHE"/>
    <property type="match status" value="1"/>
</dbReference>
<dbReference type="InterPro" id="IPR026711">
    <property type="entry name" value="Msl-1"/>
</dbReference>
<dbReference type="Gene3D" id="1.20.5.170">
    <property type="match status" value="1"/>
</dbReference>
<feature type="domain" description="PEHE" evidence="3">
    <location>
        <begin position="568"/>
        <end position="686"/>
    </location>
</feature>
<accession>A0A0P4WCU6</accession>
<feature type="compositionally biased region" description="Basic and acidic residues" evidence="2">
    <location>
        <begin position="464"/>
        <end position="475"/>
    </location>
</feature>
<dbReference type="PROSITE" id="PS52052">
    <property type="entry name" value="PEHE"/>
    <property type="match status" value="1"/>
</dbReference>
<feature type="compositionally biased region" description="Pro residues" evidence="2">
    <location>
        <begin position="330"/>
        <end position="347"/>
    </location>
</feature>
<feature type="compositionally biased region" description="Basic and acidic residues" evidence="2">
    <location>
        <begin position="390"/>
        <end position="400"/>
    </location>
</feature>
<dbReference type="PANTHER" id="PTHR21656">
    <property type="entry name" value="MALE-SPECIFIC LETHAL-1 PROTEIN"/>
    <property type="match status" value="1"/>
</dbReference>
<feature type="compositionally biased region" description="Polar residues" evidence="2">
    <location>
        <begin position="320"/>
        <end position="329"/>
    </location>
</feature>
<name>A0A0P4WCU6_SCYOL</name>
<protein>
    <recommendedName>
        <fullName evidence="3">PEHE domain-containing protein</fullName>
    </recommendedName>
</protein>
<evidence type="ECO:0000256" key="2">
    <source>
        <dbReference type="SAM" id="MobiDB-lite"/>
    </source>
</evidence>
<feature type="region of interest" description="Disordered" evidence="2">
    <location>
        <begin position="156"/>
        <end position="270"/>
    </location>
</feature>
<dbReference type="InterPro" id="IPR029332">
    <property type="entry name" value="PEHE_dom"/>
</dbReference>
<feature type="coiled-coil region" evidence="1">
    <location>
        <begin position="88"/>
        <end position="132"/>
    </location>
</feature>
<dbReference type="GO" id="GO:0072487">
    <property type="term" value="C:MSL complex"/>
    <property type="evidence" value="ECO:0007669"/>
    <property type="project" value="InterPro"/>
</dbReference>
<feature type="compositionally biased region" description="Low complexity" evidence="2">
    <location>
        <begin position="242"/>
        <end position="256"/>
    </location>
</feature>
<dbReference type="AlphaFoldDB" id="A0A0P4WCU6"/>
<dbReference type="Gene3D" id="6.10.250.2000">
    <property type="match status" value="1"/>
</dbReference>
<keyword evidence="1" id="KW-0175">Coiled coil</keyword>
<dbReference type="EMBL" id="GDRN01068766">
    <property type="protein sequence ID" value="JAI64153.1"/>
    <property type="molecule type" value="Transcribed_RNA"/>
</dbReference>
<feature type="compositionally biased region" description="Polar residues" evidence="2">
    <location>
        <begin position="401"/>
        <end position="411"/>
    </location>
</feature>
<feature type="region of interest" description="Disordered" evidence="2">
    <location>
        <begin position="626"/>
        <end position="647"/>
    </location>
</feature>
<feature type="region of interest" description="Disordered" evidence="2">
    <location>
        <begin position="287"/>
        <end position="499"/>
    </location>
</feature>
<dbReference type="GO" id="GO:0003682">
    <property type="term" value="F:chromatin binding"/>
    <property type="evidence" value="ECO:0007669"/>
    <property type="project" value="TreeGrafter"/>
</dbReference>